<organism evidence="1 2">
    <name type="scientific">Paenibacillus agricola</name>
    <dbReference type="NCBI Taxonomy" id="2716264"/>
    <lineage>
        <taxon>Bacteria</taxon>
        <taxon>Bacillati</taxon>
        <taxon>Bacillota</taxon>
        <taxon>Bacilli</taxon>
        <taxon>Bacillales</taxon>
        <taxon>Paenibacillaceae</taxon>
        <taxon>Paenibacillus</taxon>
    </lineage>
</organism>
<evidence type="ECO:0000313" key="1">
    <source>
        <dbReference type="EMBL" id="NHN35553.1"/>
    </source>
</evidence>
<dbReference type="EMBL" id="JAAOIW010000043">
    <property type="protein sequence ID" value="NHN35553.1"/>
    <property type="molecule type" value="Genomic_DNA"/>
</dbReference>
<dbReference type="Proteomes" id="UP001165962">
    <property type="component" value="Unassembled WGS sequence"/>
</dbReference>
<comment type="caution">
    <text evidence="1">The sequence shown here is derived from an EMBL/GenBank/DDBJ whole genome shotgun (WGS) entry which is preliminary data.</text>
</comment>
<gene>
    <name evidence="1" type="ORF">G9U52_38360</name>
</gene>
<keyword evidence="2" id="KW-1185">Reference proteome</keyword>
<accession>A0ABX0JIU9</accession>
<proteinExistence type="predicted"/>
<protein>
    <submittedName>
        <fullName evidence="1">Uncharacterized protein</fullName>
    </submittedName>
</protein>
<name>A0ABX0JIU9_9BACL</name>
<evidence type="ECO:0000313" key="2">
    <source>
        <dbReference type="Proteomes" id="UP001165962"/>
    </source>
</evidence>
<dbReference type="RefSeq" id="WP_166158624.1">
    <property type="nucleotide sequence ID" value="NZ_JAAOIW010000043.1"/>
</dbReference>
<reference evidence="1" key="1">
    <citation type="submission" date="2020-03" db="EMBL/GenBank/DDBJ databases">
        <title>Draft sequencing of Paenibacilllus sp. S3N08.</title>
        <authorList>
            <person name="Kim D.-U."/>
        </authorList>
    </citation>
    <scope>NUCLEOTIDE SEQUENCE</scope>
    <source>
        <strain evidence="1">S3N08</strain>
    </source>
</reference>
<sequence>MARVTINAPEEVRDELQKLRDQFRIKTDYETIERLMKEYREFQEFRKRTEEEKANQRAKAESEMLVLGEARKKTYMALKKELGLGLDVSVLDFLLAHYENSPSIDKKTFDLFRHIN</sequence>